<name>A0A8S5UZ44_9CAUD</name>
<sequence length="171" mass="19084">MWIQKSAAGTGRRSGKRLIKKIPPRNLKRNLQQMKVKLMSNFASIQDVTDLWRALTPEERIRCEALLETVSASLRYEAYKVGKDLDVMISENEALKEVAKSVTVDVAARTLMTSTDAEPMTQMSQSALGYSVSGTYLVPGGGLFIKRSELARLGLRRQKYGVIDLWESSEG</sequence>
<reference evidence="1" key="1">
    <citation type="journal article" date="2021" name="Proc. Natl. Acad. Sci. U.S.A.">
        <title>A Catalog of Tens of Thousands of Viruses from Human Metagenomes Reveals Hidden Associations with Chronic Diseases.</title>
        <authorList>
            <person name="Tisza M.J."/>
            <person name="Buck C.B."/>
        </authorList>
    </citation>
    <scope>NUCLEOTIDE SEQUENCE</scope>
    <source>
        <strain evidence="1">CtkKt3</strain>
    </source>
</reference>
<protein>
    <recommendedName>
        <fullName evidence="2">Phage protein Gp19/Gp15/Gp42</fullName>
    </recommendedName>
</protein>
<evidence type="ECO:0000313" key="1">
    <source>
        <dbReference type="EMBL" id="DAF99614.1"/>
    </source>
</evidence>
<organism evidence="1">
    <name type="scientific">Siphoviridae sp. ctkKt3</name>
    <dbReference type="NCBI Taxonomy" id="2825642"/>
    <lineage>
        <taxon>Viruses</taxon>
        <taxon>Duplodnaviria</taxon>
        <taxon>Heunggongvirae</taxon>
        <taxon>Uroviricota</taxon>
        <taxon>Caudoviricetes</taxon>
    </lineage>
</organism>
<accession>A0A8S5UZ44</accession>
<proteinExistence type="predicted"/>
<dbReference type="EMBL" id="BK016169">
    <property type="protein sequence ID" value="DAF99614.1"/>
    <property type="molecule type" value="Genomic_DNA"/>
</dbReference>
<dbReference type="InterPro" id="IPR018963">
    <property type="entry name" value="Mycophage_D29_Gp19"/>
</dbReference>
<dbReference type="Pfam" id="PF09355">
    <property type="entry name" value="Phage_Gp19"/>
    <property type="match status" value="1"/>
</dbReference>
<evidence type="ECO:0008006" key="2">
    <source>
        <dbReference type="Google" id="ProtNLM"/>
    </source>
</evidence>